<dbReference type="SUPFAM" id="SSF52266">
    <property type="entry name" value="SGNH hydrolase"/>
    <property type="match status" value="1"/>
</dbReference>
<dbReference type="CDD" id="cd00229">
    <property type="entry name" value="SGNH_hydrolase"/>
    <property type="match status" value="1"/>
</dbReference>
<sequence length="198" mass="21013">MAATGVLSGFRRIAIVGDSIAYGRADASGGWAHRLAQHHIALDEQANRVFNLSWPGATLRVLSRATVDEALSRQPDAIILAAGINDLAGVDGVRASPLDVLTLMDLTADALARRGVGVVVMGPGWFDEKANKTGMGLDVTLEAAGLLRRALSQWAPDNGHGFIDPWPALEGRADLLVDGIHPGPEGHELLWQAVRSVY</sequence>
<accession>A0A375I1B6</accession>
<dbReference type="RefSeq" id="WP_119715578.1">
    <property type="nucleotide sequence ID" value="NZ_OMOH01000004.1"/>
</dbReference>
<proteinExistence type="predicted"/>
<evidence type="ECO:0000313" key="2">
    <source>
        <dbReference type="EMBL" id="SPF68430.1"/>
    </source>
</evidence>
<gene>
    <name evidence="2" type="ORF">PROPJV5_1425</name>
</gene>
<dbReference type="GO" id="GO:0016787">
    <property type="term" value="F:hydrolase activity"/>
    <property type="evidence" value="ECO:0007669"/>
    <property type="project" value="UniProtKB-KW"/>
</dbReference>
<feature type="domain" description="SGNH hydrolase-type esterase" evidence="1">
    <location>
        <begin position="16"/>
        <end position="189"/>
    </location>
</feature>
<dbReference type="InterPro" id="IPR013830">
    <property type="entry name" value="SGNH_hydro"/>
</dbReference>
<evidence type="ECO:0000259" key="1">
    <source>
        <dbReference type="Pfam" id="PF13472"/>
    </source>
</evidence>
<dbReference type="InterPro" id="IPR036514">
    <property type="entry name" value="SGNH_hydro_sf"/>
</dbReference>
<name>A0A375I1B6_9ACTN</name>
<dbReference type="Gene3D" id="3.40.50.1110">
    <property type="entry name" value="SGNH hydrolase"/>
    <property type="match status" value="1"/>
</dbReference>
<keyword evidence="3" id="KW-1185">Reference proteome</keyword>
<keyword evidence="2" id="KW-0378">Hydrolase</keyword>
<dbReference type="AlphaFoldDB" id="A0A375I1B6"/>
<dbReference type="EMBL" id="OMOH01000004">
    <property type="protein sequence ID" value="SPF68430.1"/>
    <property type="molecule type" value="Genomic_DNA"/>
</dbReference>
<dbReference type="OrthoDB" id="3465773at2"/>
<dbReference type="Pfam" id="PF13472">
    <property type="entry name" value="Lipase_GDSL_2"/>
    <property type="match status" value="1"/>
</dbReference>
<evidence type="ECO:0000313" key="3">
    <source>
        <dbReference type="Proteomes" id="UP000265962"/>
    </source>
</evidence>
<reference evidence="3" key="1">
    <citation type="submission" date="2018-02" db="EMBL/GenBank/DDBJ databases">
        <authorList>
            <person name="Hornung B."/>
        </authorList>
    </citation>
    <scope>NUCLEOTIDE SEQUENCE [LARGE SCALE GENOMIC DNA]</scope>
</reference>
<dbReference type="Proteomes" id="UP000265962">
    <property type="component" value="Unassembled WGS sequence"/>
</dbReference>
<organism evidence="2 3">
    <name type="scientific">Propionibacterium ruminifibrarum</name>
    <dbReference type="NCBI Taxonomy" id="1962131"/>
    <lineage>
        <taxon>Bacteria</taxon>
        <taxon>Bacillati</taxon>
        <taxon>Actinomycetota</taxon>
        <taxon>Actinomycetes</taxon>
        <taxon>Propionibacteriales</taxon>
        <taxon>Propionibacteriaceae</taxon>
        <taxon>Propionibacterium</taxon>
    </lineage>
</organism>
<protein>
    <submittedName>
        <fullName evidence="2">GDSL-like Lipase/Acylhydrolase family</fullName>
    </submittedName>
</protein>